<sequence length="144" mass="15519">MSSRGRTRPLSRGGRGAVEGGGFAFPHYTWGGGGGAWECSHNLDLTDSAHLSFRALMRGMRPDQVSVSDRWPLLGEPQPSCWKAGGPLLDDGALPCTYSAIYWAQMRHKQAGKPASKTSSWMAPCVNSQAAARTEFALPPQVFP</sequence>
<keyword evidence="2" id="KW-1185">Reference proteome</keyword>
<gene>
    <name evidence="1" type="ORF">PLEPLA_LOCUS35112</name>
</gene>
<comment type="caution">
    <text evidence="1">The sequence shown here is derived from an EMBL/GenBank/DDBJ whole genome shotgun (WGS) entry which is preliminary data.</text>
</comment>
<evidence type="ECO:0000313" key="1">
    <source>
        <dbReference type="EMBL" id="CAB1447420.1"/>
    </source>
</evidence>
<protein>
    <submittedName>
        <fullName evidence="1">Uncharacterized protein</fullName>
    </submittedName>
</protein>
<evidence type="ECO:0000313" key="2">
    <source>
        <dbReference type="Proteomes" id="UP001153269"/>
    </source>
</evidence>
<dbReference type="AlphaFoldDB" id="A0A9N7Z2H6"/>
<reference evidence="1" key="1">
    <citation type="submission" date="2020-03" db="EMBL/GenBank/DDBJ databases">
        <authorList>
            <person name="Weist P."/>
        </authorList>
    </citation>
    <scope>NUCLEOTIDE SEQUENCE</scope>
</reference>
<dbReference type="Proteomes" id="UP001153269">
    <property type="component" value="Unassembled WGS sequence"/>
</dbReference>
<dbReference type="EMBL" id="CADEAL010003946">
    <property type="protein sequence ID" value="CAB1447420.1"/>
    <property type="molecule type" value="Genomic_DNA"/>
</dbReference>
<proteinExistence type="predicted"/>
<accession>A0A9N7Z2H6</accession>
<organism evidence="1 2">
    <name type="scientific">Pleuronectes platessa</name>
    <name type="common">European plaice</name>
    <dbReference type="NCBI Taxonomy" id="8262"/>
    <lineage>
        <taxon>Eukaryota</taxon>
        <taxon>Metazoa</taxon>
        <taxon>Chordata</taxon>
        <taxon>Craniata</taxon>
        <taxon>Vertebrata</taxon>
        <taxon>Euteleostomi</taxon>
        <taxon>Actinopterygii</taxon>
        <taxon>Neopterygii</taxon>
        <taxon>Teleostei</taxon>
        <taxon>Neoteleostei</taxon>
        <taxon>Acanthomorphata</taxon>
        <taxon>Carangaria</taxon>
        <taxon>Pleuronectiformes</taxon>
        <taxon>Pleuronectoidei</taxon>
        <taxon>Pleuronectidae</taxon>
        <taxon>Pleuronectes</taxon>
    </lineage>
</organism>
<name>A0A9N7Z2H6_PLEPL</name>